<dbReference type="InterPro" id="IPR010994">
    <property type="entry name" value="RuvA_2-like"/>
</dbReference>
<dbReference type="Proteomes" id="UP000294071">
    <property type="component" value="Unassembled WGS sequence"/>
</dbReference>
<dbReference type="EMBL" id="SDWT01000001">
    <property type="protein sequence ID" value="RYB94801.1"/>
    <property type="molecule type" value="Genomic_DNA"/>
</dbReference>
<comment type="caution">
    <text evidence="2">The sequence shown here is derived from an EMBL/GenBank/DDBJ whole genome shotgun (WGS) entry which is preliminary data.</text>
</comment>
<keyword evidence="3" id="KW-1185">Reference proteome</keyword>
<keyword evidence="1" id="KW-1133">Transmembrane helix</keyword>
<evidence type="ECO:0008006" key="4">
    <source>
        <dbReference type="Google" id="ProtNLM"/>
    </source>
</evidence>
<organism evidence="2 3">
    <name type="scientific">Nocardioides oleivorans</name>
    <dbReference type="NCBI Taxonomy" id="273676"/>
    <lineage>
        <taxon>Bacteria</taxon>
        <taxon>Bacillati</taxon>
        <taxon>Actinomycetota</taxon>
        <taxon>Actinomycetes</taxon>
        <taxon>Propionibacteriales</taxon>
        <taxon>Nocardioidaceae</taxon>
        <taxon>Nocardioides</taxon>
    </lineage>
</organism>
<dbReference type="OrthoDB" id="4054020at2"/>
<evidence type="ECO:0000313" key="3">
    <source>
        <dbReference type="Proteomes" id="UP000294071"/>
    </source>
</evidence>
<dbReference type="AlphaFoldDB" id="A0A4Q2RZQ8"/>
<reference evidence="2 3" key="1">
    <citation type="submission" date="2019-01" db="EMBL/GenBank/DDBJ databases">
        <title>Novel species of Nocardioides.</title>
        <authorList>
            <person name="Liu Q."/>
            <person name="Xin Y.-H."/>
        </authorList>
    </citation>
    <scope>NUCLEOTIDE SEQUENCE [LARGE SCALE GENOMIC DNA]</scope>
    <source>
        <strain evidence="2 3">CGMCC 4.6882</strain>
    </source>
</reference>
<evidence type="ECO:0000256" key="1">
    <source>
        <dbReference type="SAM" id="Phobius"/>
    </source>
</evidence>
<dbReference type="SUPFAM" id="SSF47781">
    <property type="entry name" value="RuvA domain 2-like"/>
    <property type="match status" value="1"/>
</dbReference>
<sequence length="204" mass="21937">MILWCIFTMGLASFAAPLWAANRRPYDKTFRKRMHMLAAGLGAASLLAFVLVGSSPEDATGSPTGAASDVGGTLLLLTIAAGVAVVLIFRKPQVALAGTQSVLMRRDTRDRYRALVEKDRPLARSMRVGRPDVTRDYDDGGLLDVNSAPSYTLAEHGGISSAQADKLVEVRGQLGRYVSMDEVLAYVDLPDPAATRLRDVAVFV</sequence>
<feature type="transmembrane region" description="Helical" evidence="1">
    <location>
        <begin position="6"/>
        <end position="22"/>
    </location>
</feature>
<proteinExistence type="predicted"/>
<feature type="transmembrane region" description="Helical" evidence="1">
    <location>
        <begin position="72"/>
        <end position="89"/>
    </location>
</feature>
<evidence type="ECO:0000313" key="2">
    <source>
        <dbReference type="EMBL" id="RYB94801.1"/>
    </source>
</evidence>
<feature type="transmembrane region" description="Helical" evidence="1">
    <location>
        <begin position="34"/>
        <end position="52"/>
    </location>
</feature>
<keyword evidence="1" id="KW-0472">Membrane</keyword>
<gene>
    <name evidence="2" type="ORF">EUA93_10835</name>
</gene>
<name>A0A4Q2RZQ8_9ACTN</name>
<accession>A0A4Q2RZQ8</accession>
<keyword evidence="1" id="KW-0812">Transmembrane</keyword>
<protein>
    <recommendedName>
        <fullName evidence="4">Helix-hairpin-helix domain-containing protein</fullName>
    </recommendedName>
</protein>
<dbReference type="RefSeq" id="WP_129400149.1">
    <property type="nucleotide sequence ID" value="NZ_SDWT01000001.1"/>
</dbReference>